<comment type="caution">
    <text evidence="7">The sequence shown here is derived from an EMBL/GenBank/DDBJ whole genome shotgun (WGS) entry which is preliminary data.</text>
</comment>
<dbReference type="SUPFAM" id="SSF49503">
    <property type="entry name" value="Cupredoxins"/>
    <property type="match status" value="2"/>
</dbReference>
<dbReference type="GO" id="GO:0005507">
    <property type="term" value="F:copper ion binding"/>
    <property type="evidence" value="ECO:0007669"/>
    <property type="project" value="InterPro"/>
</dbReference>
<dbReference type="AlphaFoldDB" id="A0A836C7C1"/>
<dbReference type="InterPro" id="IPR045087">
    <property type="entry name" value="Cu-oxidase_fam"/>
</dbReference>
<accession>A0A836C7C1</accession>
<dbReference type="InterPro" id="IPR011707">
    <property type="entry name" value="Cu-oxidase-like_N"/>
</dbReference>
<dbReference type="Proteomes" id="UP000664859">
    <property type="component" value="Unassembled WGS sequence"/>
</dbReference>
<dbReference type="PANTHER" id="PTHR11709">
    <property type="entry name" value="MULTI-COPPER OXIDASE"/>
    <property type="match status" value="1"/>
</dbReference>
<dbReference type="PANTHER" id="PTHR11709:SF518">
    <property type="entry name" value="MULTICOPPER OXIDASE"/>
    <property type="match status" value="1"/>
</dbReference>
<proteinExistence type="inferred from homology"/>
<keyword evidence="2" id="KW-0479">Metal-binding</keyword>
<dbReference type="EMBL" id="JAFCMP010000550">
    <property type="protein sequence ID" value="KAG5175374.1"/>
    <property type="molecule type" value="Genomic_DNA"/>
</dbReference>
<dbReference type="InterPro" id="IPR002355">
    <property type="entry name" value="Cu_oxidase_Cu_BS"/>
</dbReference>
<dbReference type="GO" id="GO:0016491">
    <property type="term" value="F:oxidoreductase activity"/>
    <property type="evidence" value="ECO:0007669"/>
    <property type="project" value="UniProtKB-KW"/>
</dbReference>
<feature type="region of interest" description="Disordered" evidence="4">
    <location>
        <begin position="1"/>
        <end position="22"/>
    </location>
</feature>
<dbReference type="CDD" id="cd13853">
    <property type="entry name" value="CuRO_1_Tth-MCO_like"/>
    <property type="match status" value="1"/>
</dbReference>
<dbReference type="Gene3D" id="2.60.40.420">
    <property type="entry name" value="Cupredoxins - blue copper proteins"/>
    <property type="match status" value="3"/>
</dbReference>
<reference evidence="7" key="1">
    <citation type="submission" date="2021-02" db="EMBL/GenBank/DDBJ databases">
        <title>First Annotated Genome of the Yellow-green Alga Tribonema minus.</title>
        <authorList>
            <person name="Mahan K.M."/>
        </authorList>
    </citation>
    <scope>NUCLEOTIDE SEQUENCE</scope>
    <source>
        <strain evidence="7">UTEX B ZZ1240</strain>
    </source>
</reference>
<evidence type="ECO:0000256" key="3">
    <source>
        <dbReference type="ARBA" id="ARBA00023002"/>
    </source>
</evidence>
<feature type="domain" description="Plastocyanin-like" evidence="5">
    <location>
        <begin position="479"/>
        <end position="586"/>
    </location>
</feature>
<keyword evidence="3" id="KW-0560">Oxidoreductase</keyword>
<name>A0A836C7C1_9STRA</name>
<protein>
    <submittedName>
        <fullName evidence="7">Cupredoxin</fullName>
    </submittedName>
</protein>
<evidence type="ECO:0000259" key="6">
    <source>
        <dbReference type="Pfam" id="PF07732"/>
    </source>
</evidence>
<comment type="similarity">
    <text evidence="1">Belongs to the multicopper oxidase family.</text>
</comment>
<evidence type="ECO:0000313" key="8">
    <source>
        <dbReference type="Proteomes" id="UP000664859"/>
    </source>
</evidence>
<dbReference type="Gene3D" id="2.60.120.260">
    <property type="entry name" value="Galactose-binding domain-like"/>
    <property type="match status" value="1"/>
</dbReference>
<evidence type="ECO:0000256" key="1">
    <source>
        <dbReference type="ARBA" id="ARBA00010609"/>
    </source>
</evidence>
<evidence type="ECO:0000256" key="4">
    <source>
        <dbReference type="SAM" id="MobiDB-lite"/>
    </source>
</evidence>
<dbReference type="InterPro" id="IPR008972">
    <property type="entry name" value="Cupredoxin"/>
</dbReference>
<organism evidence="7 8">
    <name type="scientific">Tribonema minus</name>
    <dbReference type="NCBI Taxonomy" id="303371"/>
    <lineage>
        <taxon>Eukaryota</taxon>
        <taxon>Sar</taxon>
        <taxon>Stramenopiles</taxon>
        <taxon>Ochrophyta</taxon>
        <taxon>PX clade</taxon>
        <taxon>Xanthophyceae</taxon>
        <taxon>Tribonematales</taxon>
        <taxon>Tribonemataceae</taxon>
        <taxon>Tribonema</taxon>
    </lineage>
</organism>
<evidence type="ECO:0000313" key="7">
    <source>
        <dbReference type="EMBL" id="KAG5175374.1"/>
    </source>
</evidence>
<dbReference type="Pfam" id="PF07732">
    <property type="entry name" value="Cu-oxidase_3"/>
    <property type="match status" value="1"/>
</dbReference>
<dbReference type="Pfam" id="PF07731">
    <property type="entry name" value="Cu-oxidase_2"/>
    <property type="match status" value="1"/>
</dbReference>
<evidence type="ECO:0000256" key="2">
    <source>
        <dbReference type="ARBA" id="ARBA00022723"/>
    </source>
</evidence>
<dbReference type="OrthoDB" id="2121828at2759"/>
<sequence length="808" mass="87046">MGAVGQGEQYNPPYGRVPPQARTCKDPAISPISPRYTPLNRYPAELPELQWYRASYDTVYSGELTLSAVYLTVKSNRVDPAAATVDDPNQTHTVRTFAYNGMIPGPLIRMKACNTYKLTVVNKLGNWPEGVLDPPYPNGNGANRPTVTNLHVHGLHVSSAAPGDDVVDTKIAPGHELTYTYKIPCDHVSGTYWYHPHRHGSTALQADSGAAGMLIIEGGGREAYDTAAPYKDLPENMLVIQELHFGNLAKLALASGDRLFHYDGALFPSAPPPPAVLANGCVACSGPAAASCLSAPLIEVEAGQWARVRVLNVAVALNVVLRLEPADAGGAACDVAVLAKDGVPLAQLPRMLDTARNAVFLSLASRVDLAVRCPYGAGGDGTAPAGAQLIKYKQLDALGSTFKASPVESVLGTIAVYPSKRPKAKDLVATPWTPCRPAYLTDIPETAANLKIKEAFFAFGVAGALDKYAMTLNVPEKWTVTYSTAHPMHTHVNHMLLGAVDSTQQPDPLLLPDWHQKEDWVDTLAPDPLLLPDWHQKGDWVDTLAVGGAGAATVYVRPERFAGNMVVHCHVAEHADNGMSAVATVAGPDDPPDAFTVVDYGTCTTPPAETTPFFDQVYQIDGSKKRAMFFDNGKDGVAYHNIISGRRKELYVETKLGQNVRRDSSTVEVDIDPQNSEFYVTEIRPGEFLRYTINVPTTGAYQFATYIAVPIPPPNRPAPGISWGLFLDVPPGGGCPPPGSPGDLFHAYSARWRGSGPPPPAKPVIVKFPANGSWDIDLEAGLHTLTLCFDTFDRTFDLYYIELKAAEL</sequence>
<evidence type="ECO:0000259" key="5">
    <source>
        <dbReference type="Pfam" id="PF07731"/>
    </source>
</evidence>
<dbReference type="PROSITE" id="PS00080">
    <property type="entry name" value="MULTICOPPER_OXIDASE2"/>
    <property type="match status" value="1"/>
</dbReference>
<dbReference type="InterPro" id="IPR011706">
    <property type="entry name" value="Cu-oxidase_C"/>
</dbReference>
<gene>
    <name evidence="7" type="ORF">JKP88DRAFT_283561</name>
</gene>
<keyword evidence="8" id="KW-1185">Reference proteome</keyword>
<feature type="domain" description="Plastocyanin-like" evidence="6">
    <location>
        <begin position="147"/>
        <end position="217"/>
    </location>
</feature>